<dbReference type="RefSeq" id="WP_275473340.1">
    <property type="nucleotide sequence ID" value="NZ_CP162940.1"/>
</dbReference>
<protein>
    <submittedName>
        <fullName evidence="3">Gfo/Idh/MocA family oxidoreductase</fullName>
    </submittedName>
</protein>
<dbReference type="Gene3D" id="3.40.50.720">
    <property type="entry name" value="NAD(P)-binding Rossmann-like Domain"/>
    <property type="match status" value="1"/>
</dbReference>
<dbReference type="InterPro" id="IPR055170">
    <property type="entry name" value="GFO_IDH_MocA-like_dom"/>
</dbReference>
<dbReference type="Gene3D" id="3.30.360.10">
    <property type="entry name" value="Dihydrodipicolinate Reductase, domain 2"/>
    <property type="match status" value="1"/>
</dbReference>
<accession>A0ABV5AJE7</accession>
<dbReference type="Pfam" id="PF01408">
    <property type="entry name" value="GFO_IDH_MocA"/>
    <property type="match status" value="1"/>
</dbReference>
<feature type="domain" description="GFO/IDH/MocA-like oxidoreductase" evidence="2">
    <location>
        <begin position="146"/>
        <end position="243"/>
    </location>
</feature>
<dbReference type="SUPFAM" id="SSF51735">
    <property type="entry name" value="NAD(P)-binding Rossmann-fold domains"/>
    <property type="match status" value="1"/>
</dbReference>
<dbReference type="InterPro" id="IPR036291">
    <property type="entry name" value="NAD(P)-bd_dom_sf"/>
</dbReference>
<dbReference type="InterPro" id="IPR000683">
    <property type="entry name" value="Gfo/Idh/MocA-like_OxRdtase_N"/>
</dbReference>
<name>A0ABV5AJE7_9BACL</name>
<feature type="domain" description="Gfo/Idh/MocA-like oxidoreductase N-terminal" evidence="1">
    <location>
        <begin position="2"/>
        <end position="111"/>
    </location>
</feature>
<dbReference type="PANTHER" id="PTHR43249:SF1">
    <property type="entry name" value="D-GLUCOSIDE 3-DEHYDROGENASE"/>
    <property type="match status" value="1"/>
</dbReference>
<organism evidence="3 4">
    <name type="scientific">Alicyclobacillus fastidiosus</name>
    <dbReference type="NCBI Taxonomy" id="392011"/>
    <lineage>
        <taxon>Bacteria</taxon>
        <taxon>Bacillati</taxon>
        <taxon>Bacillota</taxon>
        <taxon>Bacilli</taxon>
        <taxon>Bacillales</taxon>
        <taxon>Alicyclobacillaceae</taxon>
        <taxon>Alicyclobacillus</taxon>
    </lineage>
</organism>
<evidence type="ECO:0000313" key="3">
    <source>
        <dbReference type="EMBL" id="MFB5192397.1"/>
    </source>
</evidence>
<evidence type="ECO:0000313" key="4">
    <source>
        <dbReference type="Proteomes" id="UP001579974"/>
    </source>
</evidence>
<gene>
    <name evidence="3" type="ORF">KKP3000_001596</name>
</gene>
<dbReference type="Pfam" id="PF22725">
    <property type="entry name" value="GFO_IDH_MocA_C3"/>
    <property type="match status" value="1"/>
</dbReference>
<evidence type="ECO:0000259" key="2">
    <source>
        <dbReference type="Pfam" id="PF22725"/>
    </source>
</evidence>
<dbReference type="InterPro" id="IPR052515">
    <property type="entry name" value="Gfo/Idh/MocA_Oxidoreductase"/>
</dbReference>
<proteinExistence type="predicted"/>
<dbReference type="EMBL" id="JBDXSU010000021">
    <property type="protein sequence ID" value="MFB5192397.1"/>
    <property type="molecule type" value="Genomic_DNA"/>
</dbReference>
<sequence>MVRIGFVGVGGIAQEHLEAIRKSGLGIIVAVCDIVHETVKCVAEKYQATPYTDYIEMLEKEVLDALYVCVPPFAHNDIEELAAGKGIHLFVEKPLGLDMPIVERKEEAIKQSGIIHASGYCLRYLDIVQEAKEYLYDKKIAMIDGYYFTSFVQTPWYRQMNRSGGQLVEQSTHIVDLVRYLAGEDVSSVYASMALNVSYDIEGIDIYDVGSVNLNFLSGTIGHVSTTFTQPDHRTSVEVQGKDFRIQIIDFKTLCIVEKDNVIERKTNMNFYFEQDVTFLTAVREKNQRLIRSSYSDGLQTLKITLAANESSKSNEVIKLY</sequence>
<dbReference type="SUPFAM" id="SSF55347">
    <property type="entry name" value="Glyceraldehyde-3-phosphate dehydrogenase-like, C-terminal domain"/>
    <property type="match status" value="1"/>
</dbReference>
<evidence type="ECO:0000259" key="1">
    <source>
        <dbReference type="Pfam" id="PF01408"/>
    </source>
</evidence>
<dbReference type="PANTHER" id="PTHR43249">
    <property type="entry name" value="UDP-N-ACETYL-2-AMINO-2-DEOXY-D-GLUCURONATE OXIDASE"/>
    <property type="match status" value="1"/>
</dbReference>
<keyword evidence="4" id="KW-1185">Reference proteome</keyword>
<reference evidence="3 4" key="1">
    <citation type="journal article" date="2024" name="Int. J. Mol. Sci.">
        <title>Exploration of Alicyclobacillus spp. Genome in Search of Antibiotic Resistance.</title>
        <authorList>
            <person name="Bucka-Kolendo J."/>
            <person name="Kiousi D.E."/>
            <person name="Dekowska A."/>
            <person name="Mikolajczuk-Szczyrba A."/>
            <person name="Karadedos D.M."/>
            <person name="Michael P."/>
            <person name="Galanis A."/>
            <person name="Sokolowska B."/>
        </authorList>
    </citation>
    <scope>NUCLEOTIDE SEQUENCE [LARGE SCALE GENOMIC DNA]</scope>
    <source>
        <strain evidence="3 4">KKP 3000</strain>
    </source>
</reference>
<comment type="caution">
    <text evidence="3">The sequence shown here is derived from an EMBL/GenBank/DDBJ whole genome shotgun (WGS) entry which is preliminary data.</text>
</comment>
<dbReference type="Proteomes" id="UP001579974">
    <property type="component" value="Unassembled WGS sequence"/>
</dbReference>